<protein>
    <submittedName>
        <fullName evidence="12">Uncharacterized protein</fullName>
    </submittedName>
</protein>
<evidence type="ECO:0000259" key="10">
    <source>
        <dbReference type="Pfam" id="PF00122"/>
    </source>
</evidence>
<keyword evidence="5" id="KW-0547">Nucleotide-binding</keyword>
<dbReference type="eggNOG" id="COG0474">
    <property type="taxonomic scope" value="Bacteria"/>
</dbReference>
<keyword evidence="6" id="KW-0067">ATP-binding</keyword>
<feature type="transmembrane region" description="Helical" evidence="9">
    <location>
        <begin position="665"/>
        <end position="685"/>
    </location>
</feature>
<sequence>MNFYYNNTWKFIIEKLSSDVHKGLSEELVPKRREAYGDNKIKLPLGSGGIFSYIKELISIYLFICLFIDIFLLVNKSYVLALFVTIILFSNIFLRWLNIYQKKKQVEFLQNINYTTVSVLRDGVEKIVKAEDLVVGDIVYVRKGSLIAADMRVIRAHDIKVDEKNVTGEHFLKDKYESKIGGEVSSISEMKNILFKGTVIKEGEGAGIVISTGNNTQLGKLLTVMNYANNNKNTLRSMLDKNINKLYLFISFVSLIIYLLNKEILSVSLFLLGIIPVELILNTYIYILKKDFNKDGIDLINTSTLELVKDLEILFLDKVGSITLNKMVVKGIVSNNKLYDIDKIDYKKDININRLIDILLLCNNSTYNIETDTGSGDLSEIAYIRFASNNRIYKSLLDSKHKRIFEVPMDSDKRMLTTLNKSKKGYRANIKGDVDKVLERCTHIMIDGLEKEITNEDIKMIKALDFNYSVEGFKTQGVAYRSFNYQPSLSENVESNLVFVGIVALENPIIDDVDKQILNIKQRGIIPILFTDDNKIAATAIGQKTRLISDPSLVISGVELDSLSKEELIGVLSKAKIFSRVNPEIKSKIVGLFNQDGYKVGVAGETLGDLSSLGIAKVGISKGKAPEIVKKVSDLFIKDNYLNKFLNLFDVSQSFMKNLYSCEKITLMFLLSQLISLNLISLIDYKVGGDFIPVLITNLVIFSILTVGVLKYGLKSEGIGLSIVKILACSVLTFLASYIIKGQCEIVFLIVFTGSLLINIIINLKTRLFDINIGSILLYSTIFIWILSIGIFGIFNDVSFTLYELTSLVIILVIYLIIELIVKKVASIN</sequence>
<dbReference type="GO" id="GO:0005391">
    <property type="term" value="F:P-type sodium:potassium-exchanging transporter activity"/>
    <property type="evidence" value="ECO:0007669"/>
    <property type="project" value="TreeGrafter"/>
</dbReference>
<keyword evidence="8 9" id="KW-0472">Membrane</keyword>
<keyword evidence="13" id="KW-1185">Reference proteome</keyword>
<keyword evidence="7 9" id="KW-1133">Transmembrane helix</keyword>
<comment type="caution">
    <text evidence="12">The sequence shown here is derived from an EMBL/GenBank/DDBJ whole genome shotgun (WGS) entry which is preliminary data.</text>
</comment>
<dbReference type="GO" id="GO:1990573">
    <property type="term" value="P:potassium ion import across plasma membrane"/>
    <property type="evidence" value="ECO:0007669"/>
    <property type="project" value="TreeGrafter"/>
</dbReference>
<dbReference type="InterPro" id="IPR036412">
    <property type="entry name" value="HAD-like_sf"/>
</dbReference>
<evidence type="ECO:0000313" key="13">
    <source>
        <dbReference type="Proteomes" id="UP000092714"/>
    </source>
</evidence>
<dbReference type="Pfam" id="PF13246">
    <property type="entry name" value="Cation_ATPase"/>
    <property type="match status" value="1"/>
</dbReference>
<dbReference type="InterPro" id="IPR059000">
    <property type="entry name" value="ATPase_P-type_domA"/>
</dbReference>
<evidence type="ECO:0000313" key="12">
    <source>
        <dbReference type="EMBL" id="OBY12260.1"/>
    </source>
</evidence>
<evidence type="ECO:0000256" key="6">
    <source>
        <dbReference type="ARBA" id="ARBA00022840"/>
    </source>
</evidence>
<feature type="transmembrane region" description="Helical" evidence="9">
    <location>
        <begin position="801"/>
        <end position="822"/>
    </location>
</feature>
<dbReference type="Proteomes" id="UP000092714">
    <property type="component" value="Unassembled WGS sequence"/>
</dbReference>
<evidence type="ECO:0000256" key="1">
    <source>
        <dbReference type="ARBA" id="ARBA00004651"/>
    </source>
</evidence>
<dbReference type="InterPro" id="IPR001757">
    <property type="entry name" value="P_typ_ATPase"/>
</dbReference>
<dbReference type="AlphaFoldDB" id="A0A174RSQ6"/>
<evidence type="ECO:0000256" key="8">
    <source>
        <dbReference type="ARBA" id="ARBA00023136"/>
    </source>
</evidence>
<evidence type="ECO:0000256" key="7">
    <source>
        <dbReference type="ARBA" id="ARBA00022989"/>
    </source>
</evidence>
<dbReference type="PRINTS" id="PR00119">
    <property type="entry name" value="CATATPASE"/>
</dbReference>
<dbReference type="InterPro" id="IPR004014">
    <property type="entry name" value="ATPase_P-typ_cation-transptr_N"/>
</dbReference>
<dbReference type="GO" id="GO:0006883">
    <property type="term" value="P:intracellular sodium ion homeostasis"/>
    <property type="evidence" value="ECO:0007669"/>
    <property type="project" value="TreeGrafter"/>
</dbReference>
<dbReference type="SUPFAM" id="SSF81660">
    <property type="entry name" value="Metal cation-transporting ATPase, ATP-binding domain N"/>
    <property type="match status" value="1"/>
</dbReference>
<dbReference type="PANTHER" id="PTHR43294">
    <property type="entry name" value="SODIUM/POTASSIUM-TRANSPORTING ATPASE SUBUNIT ALPHA"/>
    <property type="match status" value="1"/>
</dbReference>
<dbReference type="GO" id="GO:1902600">
    <property type="term" value="P:proton transmembrane transport"/>
    <property type="evidence" value="ECO:0007669"/>
    <property type="project" value="TreeGrafter"/>
</dbReference>
<dbReference type="Pfam" id="PF00690">
    <property type="entry name" value="Cation_ATPase_N"/>
    <property type="match status" value="1"/>
</dbReference>
<dbReference type="OrthoDB" id="1937481at2"/>
<dbReference type="NCBIfam" id="TIGR01494">
    <property type="entry name" value="ATPase_P-type"/>
    <property type="match status" value="1"/>
</dbReference>
<dbReference type="RefSeq" id="WP_055183620.1">
    <property type="nucleotide sequence ID" value="NZ_CAXSZC010000003.1"/>
</dbReference>
<evidence type="ECO:0000256" key="2">
    <source>
        <dbReference type="ARBA" id="ARBA00005675"/>
    </source>
</evidence>
<dbReference type="Gene3D" id="3.40.50.1000">
    <property type="entry name" value="HAD superfamily/HAD-like"/>
    <property type="match status" value="1"/>
</dbReference>
<dbReference type="PANTHER" id="PTHR43294:SF21">
    <property type="entry name" value="CATION TRANSPORTING ATPASE"/>
    <property type="match status" value="1"/>
</dbReference>
<feature type="transmembrane region" description="Helical" evidence="9">
    <location>
        <begin position="78"/>
        <end position="97"/>
    </location>
</feature>
<feature type="transmembrane region" description="Helical" evidence="9">
    <location>
        <begin position="50"/>
        <end position="72"/>
    </location>
</feature>
<dbReference type="GO" id="GO:0030007">
    <property type="term" value="P:intracellular potassium ion homeostasis"/>
    <property type="evidence" value="ECO:0007669"/>
    <property type="project" value="TreeGrafter"/>
</dbReference>
<dbReference type="InterPro" id="IPR008250">
    <property type="entry name" value="ATPase_P-typ_transduc_dom_A_sf"/>
</dbReference>
<dbReference type="Gene3D" id="3.40.1110.10">
    <property type="entry name" value="Calcium-transporting ATPase, cytoplasmic domain N"/>
    <property type="match status" value="1"/>
</dbReference>
<feature type="transmembrane region" description="Helical" evidence="9">
    <location>
        <begin position="746"/>
        <end position="764"/>
    </location>
</feature>
<gene>
    <name evidence="12" type="ORF">CP373A1_01310</name>
</gene>
<dbReference type="Pfam" id="PF00122">
    <property type="entry name" value="E1-E2_ATPase"/>
    <property type="match status" value="1"/>
</dbReference>
<feature type="domain" description="Cation-transporting P-type ATPase N-terminal" evidence="11">
    <location>
        <begin position="6"/>
        <end position="48"/>
    </location>
</feature>
<dbReference type="GO" id="GO:0016887">
    <property type="term" value="F:ATP hydrolysis activity"/>
    <property type="evidence" value="ECO:0007669"/>
    <property type="project" value="InterPro"/>
</dbReference>
<dbReference type="InterPro" id="IPR023214">
    <property type="entry name" value="HAD_sf"/>
</dbReference>
<evidence type="ECO:0000259" key="11">
    <source>
        <dbReference type="Pfam" id="PF00690"/>
    </source>
</evidence>
<evidence type="ECO:0000256" key="3">
    <source>
        <dbReference type="ARBA" id="ARBA00022475"/>
    </source>
</evidence>
<feature type="transmembrane region" description="Helical" evidence="9">
    <location>
        <begin position="691"/>
        <end position="710"/>
    </location>
</feature>
<feature type="transmembrane region" description="Helical" evidence="9">
    <location>
        <begin position="246"/>
        <end position="261"/>
    </location>
</feature>
<dbReference type="SUPFAM" id="SSF56784">
    <property type="entry name" value="HAD-like"/>
    <property type="match status" value="1"/>
</dbReference>
<name>A0A174RSQ6_9CLOT</name>
<comment type="similarity">
    <text evidence="2">Belongs to the cation transport ATPase (P-type) (TC 3.A.3) family. Type IIA subfamily.</text>
</comment>
<keyword evidence="4 9" id="KW-0812">Transmembrane</keyword>
<dbReference type="SUPFAM" id="SSF81653">
    <property type="entry name" value="Calcium ATPase, transduction domain A"/>
    <property type="match status" value="1"/>
</dbReference>
<proteinExistence type="inferred from homology"/>
<feature type="transmembrane region" description="Helical" evidence="9">
    <location>
        <begin position="267"/>
        <end position="287"/>
    </location>
</feature>
<dbReference type="InterPro" id="IPR023299">
    <property type="entry name" value="ATPase_P-typ_cyto_dom_N"/>
</dbReference>
<feature type="transmembrane region" description="Helical" evidence="9">
    <location>
        <begin position="722"/>
        <end position="740"/>
    </location>
</feature>
<evidence type="ECO:0000256" key="9">
    <source>
        <dbReference type="SAM" id="Phobius"/>
    </source>
</evidence>
<dbReference type="Gene3D" id="2.70.150.10">
    <property type="entry name" value="Calcium-transporting ATPase, cytoplasmic transduction domain A"/>
    <property type="match status" value="1"/>
</dbReference>
<feature type="transmembrane region" description="Helical" evidence="9">
    <location>
        <begin position="776"/>
        <end position="795"/>
    </location>
</feature>
<evidence type="ECO:0000256" key="4">
    <source>
        <dbReference type="ARBA" id="ARBA00022692"/>
    </source>
</evidence>
<dbReference type="EMBL" id="MAPZ01000009">
    <property type="protein sequence ID" value="OBY12260.1"/>
    <property type="molecule type" value="Genomic_DNA"/>
</dbReference>
<reference evidence="12 13" key="1">
    <citation type="submission" date="2016-06" db="EMBL/GenBank/DDBJ databases">
        <authorList>
            <person name="Kjaerup R.B."/>
            <person name="Dalgaard T.S."/>
            <person name="Juul-Madsen H.R."/>
        </authorList>
    </citation>
    <scope>NUCLEOTIDE SEQUENCE [LARGE SCALE GENOMIC DNA]</scope>
    <source>
        <strain evidence="12 13">373-A1</strain>
    </source>
</reference>
<organism evidence="12 13">
    <name type="scientific">Clostridium paraputrificum</name>
    <dbReference type="NCBI Taxonomy" id="29363"/>
    <lineage>
        <taxon>Bacteria</taxon>
        <taxon>Bacillati</taxon>
        <taxon>Bacillota</taxon>
        <taxon>Clostridia</taxon>
        <taxon>Eubacteriales</taxon>
        <taxon>Clostridiaceae</taxon>
        <taxon>Clostridium</taxon>
    </lineage>
</organism>
<dbReference type="GO" id="GO:0005886">
    <property type="term" value="C:plasma membrane"/>
    <property type="evidence" value="ECO:0007669"/>
    <property type="project" value="UniProtKB-SubCell"/>
</dbReference>
<dbReference type="GO" id="GO:0005524">
    <property type="term" value="F:ATP binding"/>
    <property type="evidence" value="ECO:0007669"/>
    <property type="project" value="UniProtKB-KW"/>
</dbReference>
<dbReference type="InterPro" id="IPR023298">
    <property type="entry name" value="ATPase_P-typ_TM_dom_sf"/>
</dbReference>
<accession>A0A174RSQ6</accession>
<dbReference type="GO" id="GO:0036376">
    <property type="term" value="P:sodium ion export across plasma membrane"/>
    <property type="evidence" value="ECO:0007669"/>
    <property type="project" value="TreeGrafter"/>
</dbReference>
<comment type="subcellular location">
    <subcellularLocation>
        <location evidence="1">Cell membrane</location>
        <topology evidence="1">Multi-pass membrane protein</topology>
    </subcellularLocation>
</comment>
<keyword evidence="3" id="KW-1003">Cell membrane</keyword>
<evidence type="ECO:0000256" key="5">
    <source>
        <dbReference type="ARBA" id="ARBA00022741"/>
    </source>
</evidence>
<feature type="domain" description="P-type ATPase A" evidence="10">
    <location>
        <begin position="115"/>
        <end position="225"/>
    </location>
</feature>
<dbReference type="InterPro" id="IPR050510">
    <property type="entry name" value="Cation_transp_ATPase_P-type"/>
</dbReference>
<dbReference type="Gene3D" id="1.20.1110.10">
    <property type="entry name" value="Calcium-transporting ATPase, transmembrane domain"/>
    <property type="match status" value="1"/>
</dbReference>
<dbReference type="SUPFAM" id="SSF81665">
    <property type="entry name" value="Calcium ATPase, transmembrane domain M"/>
    <property type="match status" value="1"/>
</dbReference>